<evidence type="ECO:0000256" key="2">
    <source>
        <dbReference type="ARBA" id="ARBA00022771"/>
    </source>
</evidence>
<dbReference type="AlphaFoldDB" id="A0AAD6TA68"/>
<protein>
    <recommendedName>
        <fullName evidence="6">MYND-type domain-containing protein</fullName>
    </recommendedName>
</protein>
<dbReference type="GO" id="GO:0005634">
    <property type="term" value="C:nucleus"/>
    <property type="evidence" value="ECO:0007669"/>
    <property type="project" value="TreeGrafter"/>
</dbReference>
<sequence>MSARISDDSDSDHASEEFEERQKGPLRCDNCRKSPADLGISKMKMCSACSSAPYCSVECQRQNWKKHKVDCKRVTNGELLRGVLSEPIRSIGGAKRKGTRTMGKALHELGSWAQVHNGEALTVAAWQALGLLGDIEARKSKVLVLGLCRSTSDTPKLYYTLKEAYVASVTELRRIFKHYRGNPGPSRMLRENERIRQADGAIGAVMVISVEQPEDDPRSVLEALSQVSPMTFQPLGVFEEHRISFSQRLGQLHEQIWKPSLANVLRGGRFLPMFLPA</sequence>
<dbReference type="PROSITE" id="PS50865">
    <property type="entry name" value="ZF_MYND_2"/>
    <property type="match status" value="1"/>
</dbReference>
<reference evidence="7" key="1">
    <citation type="submission" date="2023-03" db="EMBL/GenBank/DDBJ databases">
        <title>Massive genome expansion in bonnet fungi (Mycena s.s.) driven by repeated elements and novel gene families across ecological guilds.</title>
        <authorList>
            <consortium name="Lawrence Berkeley National Laboratory"/>
            <person name="Harder C.B."/>
            <person name="Miyauchi S."/>
            <person name="Viragh M."/>
            <person name="Kuo A."/>
            <person name="Thoen E."/>
            <person name="Andreopoulos B."/>
            <person name="Lu D."/>
            <person name="Skrede I."/>
            <person name="Drula E."/>
            <person name="Henrissat B."/>
            <person name="Morin E."/>
            <person name="Kohler A."/>
            <person name="Barry K."/>
            <person name="LaButti K."/>
            <person name="Morin E."/>
            <person name="Salamov A."/>
            <person name="Lipzen A."/>
            <person name="Mereny Z."/>
            <person name="Hegedus B."/>
            <person name="Baldrian P."/>
            <person name="Stursova M."/>
            <person name="Weitz H."/>
            <person name="Taylor A."/>
            <person name="Grigoriev I.V."/>
            <person name="Nagy L.G."/>
            <person name="Martin F."/>
            <person name="Kauserud H."/>
        </authorList>
    </citation>
    <scope>NUCLEOTIDE SEQUENCE</scope>
    <source>
        <strain evidence="7">CBHHK200</strain>
    </source>
</reference>
<evidence type="ECO:0000256" key="3">
    <source>
        <dbReference type="ARBA" id="ARBA00022833"/>
    </source>
</evidence>
<evidence type="ECO:0000313" key="8">
    <source>
        <dbReference type="Proteomes" id="UP001218188"/>
    </source>
</evidence>
<dbReference type="Pfam" id="PF01753">
    <property type="entry name" value="zf-MYND"/>
    <property type="match status" value="1"/>
</dbReference>
<feature type="domain" description="MYND-type" evidence="6">
    <location>
        <begin position="28"/>
        <end position="71"/>
    </location>
</feature>
<keyword evidence="1" id="KW-0479">Metal-binding</keyword>
<dbReference type="PANTHER" id="PTHR10237">
    <property type="entry name" value="DEFORMED EPIDERMAL AUTOREGULATORY FACTOR 1 HOMOLOG SUPPRESSIN"/>
    <property type="match status" value="1"/>
</dbReference>
<feature type="compositionally biased region" description="Basic and acidic residues" evidence="5">
    <location>
        <begin position="1"/>
        <end position="23"/>
    </location>
</feature>
<dbReference type="GO" id="GO:0000981">
    <property type="term" value="F:DNA-binding transcription factor activity, RNA polymerase II-specific"/>
    <property type="evidence" value="ECO:0007669"/>
    <property type="project" value="TreeGrafter"/>
</dbReference>
<dbReference type="InterPro" id="IPR024119">
    <property type="entry name" value="TF_DEAF-1"/>
</dbReference>
<evidence type="ECO:0000256" key="4">
    <source>
        <dbReference type="PROSITE-ProRule" id="PRU00134"/>
    </source>
</evidence>
<keyword evidence="3" id="KW-0862">Zinc</keyword>
<organism evidence="7 8">
    <name type="scientific">Mycena alexandri</name>
    <dbReference type="NCBI Taxonomy" id="1745969"/>
    <lineage>
        <taxon>Eukaryota</taxon>
        <taxon>Fungi</taxon>
        <taxon>Dikarya</taxon>
        <taxon>Basidiomycota</taxon>
        <taxon>Agaricomycotina</taxon>
        <taxon>Agaricomycetes</taxon>
        <taxon>Agaricomycetidae</taxon>
        <taxon>Agaricales</taxon>
        <taxon>Marasmiineae</taxon>
        <taxon>Mycenaceae</taxon>
        <taxon>Mycena</taxon>
    </lineage>
</organism>
<evidence type="ECO:0000256" key="1">
    <source>
        <dbReference type="ARBA" id="ARBA00022723"/>
    </source>
</evidence>
<evidence type="ECO:0000259" key="6">
    <source>
        <dbReference type="PROSITE" id="PS50865"/>
    </source>
</evidence>
<keyword evidence="2 4" id="KW-0863">Zinc-finger</keyword>
<dbReference type="SUPFAM" id="SSF144232">
    <property type="entry name" value="HIT/MYND zinc finger-like"/>
    <property type="match status" value="1"/>
</dbReference>
<proteinExistence type="predicted"/>
<dbReference type="EMBL" id="JARJCM010000014">
    <property type="protein sequence ID" value="KAJ7041867.1"/>
    <property type="molecule type" value="Genomic_DNA"/>
</dbReference>
<dbReference type="PROSITE" id="PS01360">
    <property type="entry name" value="ZF_MYND_1"/>
    <property type="match status" value="1"/>
</dbReference>
<feature type="region of interest" description="Disordered" evidence="5">
    <location>
        <begin position="1"/>
        <end position="25"/>
    </location>
</feature>
<dbReference type="InterPro" id="IPR002893">
    <property type="entry name" value="Znf_MYND"/>
</dbReference>
<dbReference type="PANTHER" id="PTHR10237:SF15">
    <property type="entry name" value="LD37257P"/>
    <property type="match status" value="1"/>
</dbReference>
<accession>A0AAD6TA68</accession>
<keyword evidence="8" id="KW-1185">Reference proteome</keyword>
<evidence type="ECO:0000313" key="7">
    <source>
        <dbReference type="EMBL" id="KAJ7041867.1"/>
    </source>
</evidence>
<dbReference type="Gene3D" id="6.10.140.2220">
    <property type="match status" value="1"/>
</dbReference>
<dbReference type="GO" id="GO:0008270">
    <property type="term" value="F:zinc ion binding"/>
    <property type="evidence" value="ECO:0007669"/>
    <property type="project" value="UniProtKB-KW"/>
</dbReference>
<comment type="caution">
    <text evidence="7">The sequence shown here is derived from an EMBL/GenBank/DDBJ whole genome shotgun (WGS) entry which is preliminary data.</text>
</comment>
<evidence type="ECO:0000256" key="5">
    <source>
        <dbReference type="SAM" id="MobiDB-lite"/>
    </source>
</evidence>
<gene>
    <name evidence="7" type="ORF">C8F04DRAFT_1077530</name>
</gene>
<dbReference type="Proteomes" id="UP001218188">
    <property type="component" value="Unassembled WGS sequence"/>
</dbReference>
<name>A0AAD6TA68_9AGAR</name>